<feature type="region of interest" description="Disordered" evidence="1">
    <location>
        <begin position="31"/>
        <end position="66"/>
    </location>
</feature>
<gene>
    <name evidence="2" type="ORF">BDZ94DRAFT_821492</name>
</gene>
<dbReference type="OrthoDB" id="3033167at2759"/>
<evidence type="ECO:0000313" key="2">
    <source>
        <dbReference type="EMBL" id="KAF9461273.1"/>
    </source>
</evidence>
<dbReference type="AlphaFoldDB" id="A0A9P6CHV6"/>
<accession>A0A9P6CHV6</accession>
<comment type="caution">
    <text evidence="2">The sequence shown here is derived from an EMBL/GenBank/DDBJ whole genome shotgun (WGS) entry which is preliminary data.</text>
</comment>
<reference evidence="2" key="1">
    <citation type="submission" date="2020-11" db="EMBL/GenBank/DDBJ databases">
        <authorList>
            <consortium name="DOE Joint Genome Institute"/>
            <person name="Ahrendt S."/>
            <person name="Riley R."/>
            <person name="Andreopoulos W."/>
            <person name="Labutti K."/>
            <person name="Pangilinan J."/>
            <person name="Ruiz-Duenas F.J."/>
            <person name="Barrasa J.M."/>
            <person name="Sanchez-Garcia M."/>
            <person name="Camarero S."/>
            <person name="Miyauchi S."/>
            <person name="Serrano A."/>
            <person name="Linde D."/>
            <person name="Babiker R."/>
            <person name="Drula E."/>
            <person name="Ayuso-Fernandez I."/>
            <person name="Pacheco R."/>
            <person name="Padilla G."/>
            <person name="Ferreira P."/>
            <person name="Barriuso J."/>
            <person name="Kellner H."/>
            <person name="Castanera R."/>
            <person name="Alfaro M."/>
            <person name="Ramirez L."/>
            <person name="Pisabarro A.G."/>
            <person name="Kuo A."/>
            <person name="Tritt A."/>
            <person name="Lipzen A."/>
            <person name="He G."/>
            <person name="Yan M."/>
            <person name="Ng V."/>
            <person name="Cullen D."/>
            <person name="Martin F."/>
            <person name="Rosso M.-N."/>
            <person name="Henrissat B."/>
            <person name="Hibbett D."/>
            <person name="Martinez A.T."/>
            <person name="Grigoriev I.V."/>
        </authorList>
    </citation>
    <scope>NUCLEOTIDE SEQUENCE</scope>
    <source>
        <strain evidence="2">CBS 247.69</strain>
    </source>
</reference>
<evidence type="ECO:0000256" key="1">
    <source>
        <dbReference type="SAM" id="MobiDB-lite"/>
    </source>
</evidence>
<dbReference type="EMBL" id="MU150286">
    <property type="protein sequence ID" value="KAF9461273.1"/>
    <property type="molecule type" value="Genomic_DNA"/>
</dbReference>
<organism evidence="2 3">
    <name type="scientific">Collybia nuda</name>
    <dbReference type="NCBI Taxonomy" id="64659"/>
    <lineage>
        <taxon>Eukaryota</taxon>
        <taxon>Fungi</taxon>
        <taxon>Dikarya</taxon>
        <taxon>Basidiomycota</taxon>
        <taxon>Agaricomycotina</taxon>
        <taxon>Agaricomycetes</taxon>
        <taxon>Agaricomycetidae</taxon>
        <taxon>Agaricales</taxon>
        <taxon>Tricholomatineae</taxon>
        <taxon>Clitocybaceae</taxon>
        <taxon>Collybia</taxon>
    </lineage>
</organism>
<evidence type="ECO:0000313" key="3">
    <source>
        <dbReference type="Proteomes" id="UP000807353"/>
    </source>
</evidence>
<feature type="compositionally biased region" description="Low complexity" evidence="1">
    <location>
        <begin position="45"/>
        <end position="60"/>
    </location>
</feature>
<keyword evidence="3" id="KW-1185">Reference proteome</keyword>
<proteinExistence type="predicted"/>
<dbReference type="Proteomes" id="UP000807353">
    <property type="component" value="Unassembled WGS sequence"/>
</dbReference>
<protein>
    <submittedName>
        <fullName evidence="2">Uncharacterized protein</fullName>
    </submittedName>
</protein>
<name>A0A9P6CHV6_9AGAR</name>
<sequence length="553" mass="61033">MTGNNRTSKRRRTSGINSRFDEMVEIMSVVHRTPSNSGERRRAHSNSSSSQNNLSDTQTSIDTCSTLQGRRLGKDFTLIKMGHYPQPKTNEGLSRMATPATEAHWNDTLNVSSQPQPPPMLKPDSRNINKPLPLWLCDTISTLVEKHPLRLLLPEAYHKSSEDQSTASRPINATGCRTTIEKESIFGPSSVDPHQARTLGSSTFGSPKLQSFQSPAKALDGAESVLLSSQDVYNSSMANFHGASLTPNTERLKNSGINPSSHYRGVFQTPKVIPFSAPGPGSMVSLAIAPPAIRASGAEQPNSGETLLSFSDDAKLSYTTVQDYASPIHVALPNSHFDGAMAEPLQKQNYETSHGYSSDDISDYFCSHNNDSYTDESTSDPPICHDAYILPNFSRTPGPGYHTAQSIYFDSPAENPVNSDHLHPGYKIDYETLDFHWAPFNREATSNSHKIPISAPPILEDFRRKYSDERDYTTPPTTVKDKLHYTCSPGPFRYHVEHESFHEDQNRSGEKHAAAFAPAPGIFISPLRDPLKSETRHKKGNPNIQAALVCILI</sequence>
<feature type="region of interest" description="Disordered" evidence="1">
    <location>
        <begin position="1"/>
        <end position="20"/>
    </location>
</feature>